<evidence type="ECO:0000313" key="1">
    <source>
        <dbReference type="EMBL" id="AXF51468.1"/>
    </source>
</evidence>
<reference evidence="2" key="1">
    <citation type="submission" date="2018-06" db="EMBL/GenBank/DDBJ databases">
        <authorList>
            <person name="Sharma R."/>
            <person name="Hughes J."/>
            <person name="Breakwell D.P."/>
            <person name="Hope S."/>
            <person name="Grose J.H."/>
        </authorList>
    </citation>
    <scope>NUCLEOTIDE SEQUENCE [LARGE SCALE GENOMIC DNA]</scope>
</reference>
<sequence>MITQIMSLNEPRLAGLKAGDKVLVDMKIDGGWRFERRATVEQTVARVTKTQFITDAGIRFMLESGREVGGQTYGGATAYPVGWMAGQGWGKDPIPLTATPPAEIEEWKARCVVAASFDTVVSKLHRQSSRRLQLLQQDPELVHQINDILPVLQAVLAKTGD</sequence>
<evidence type="ECO:0000313" key="2">
    <source>
        <dbReference type="Proteomes" id="UP000260529"/>
    </source>
</evidence>
<keyword evidence="2" id="KW-1185">Reference proteome</keyword>
<proteinExistence type="predicted"/>
<gene>
    <name evidence="1" type="ORF">PAVTOK_40</name>
</gene>
<dbReference type="EMBL" id="MH426726">
    <property type="protein sequence ID" value="AXF51468.1"/>
    <property type="molecule type" value="Genomic_DNA"/>
</dbReference>
<accession>A0A345BLZ7</accession>
<protein>
    <submittedName>
        <fullName evidence="1">Uncharacterized protein</fullName>
    </submittedName>
</protein>
<name>A0A345BLZ7_9CAUD</name>
<dbReference type="Proteomes" id="UP000260529">
    <property type="component" value="Segment"/>
</dbReference>
<organism evidence="1 2">
    <name type="scientific">Erwinia phage Pavtok</name>
    <dbReference type="NCBI Taxonomy" id="2267655"/>
    <lineage>
        <taxon>Viruses</taxon>
        <taxon>Duplodnaviria</taxon>
        <taxon>Heunggongvirae</taxon>
        <taxon>Uroviricota</taxon>
        <taxon>Caudoviricetes</taxon>
        <taxon>Pavtokvirus</taxon>
        <taxon>Pavtokvirus pavtok</taxon>
    </lineage>
</organism>